<evidence type="ECO:0000259" key="7">
    <source>
        <dbReference type="Pfam" id="PF17917"/>
    </source>
</evidence>
<keyword evidence="3" id="KW-0540">Nuclease</keyword>
<evidence type="ECO:0000256" key="6">
    <source>
        <dbReference type="ARBA" id="ARBA00022918"/>
    </source>
</evidence>
<dbReference type="InterPro" id="IPR050951">
    <property type="entry name" value="Retrovirus_Pol_polyprotein"/>
</dbReference>
<keyword evidence="1" id="KW-0808">Transferase</keyword>
<dbReference type="EMBL" id="AVOT02000059">
    <property type="protein sequence ID" value="MBW0460800.1"/>
    <property type="molecule type" value="Genomic_DNA"/>
</dbReference>
<organism evidence="8 9">
    <name type="scientific">Austropuccinia psidii MF-1</name>
    <dbReference type="NCBI Taxonomy" id="1389203"/>
    <lineage>
        <taxon>Eukaryota</taxon>
        <taxon>Fungi</taxon>
        <taxon>Dikarya</taxon>
        <taxon>Basidiomycota</taxon>
        <taxon>Pucciniomycotina</taxon>
        <taxon>Pucciniomycetes</taxon>
        <taxon>Pucciniales</taxon>
        <taxon>Sphaerophragmiaceae</taxon>
        <taxon>Austropuccinia</taxon>
    </lineage>
</organism>
<evidence type="ECO:0000256" key="4">
    <source>
        <dbReference type="ARBA" id="ARBA00022759"/>
    </source>
</evidence>
<evidence type="ECO:0000256" key="2">
    <source>
        <dbReference type="ARBA" id="ARBA00022695"/>
    </source>
</evidence>
<accession>A0A9Q3B962</accession>
<keyword evidence="5" id="KW-0378">Hydrolase</keyword>
<dbReference type="InterPro" id="IPR043502">
    <property type="entry name" value="DNA/RNA_pol_sf"/>
</dbReference>
<protein>
    <recommendedName>
        <fullName evidence="7">Reverse transcriptase RNase H-like domain-containing protein</fullName>
    </recommendedName>
</protein>
<evidence type="ECO:0000313" key="8">
    <source>
        <dbReference type="EMBL" id="MBW0460800.1"/>
    </source>
</evidence>
<dbReference type="PANTHER" id="PTHR37984:SF5">
    <property type="entry name" value="PROTEIN NYNRIN-LIKE"/>
    <property type="match status" value="1"/>
</dbReference>
<dbReference type="InterPro" id="IPR043128">
    <property type="entry name" value="Rev_trsase/Diguanyl_cyclase"/>
</dbReference>
<gene>
    <name evidence="8" type="ORF">O181_000515</name>
</gene>
<name>A0A9Q3B962_9BASI</name>
<dbReference type="GO" id="GO:0004519">
    <property type="term" value="F:endonuclease activity"/>
    <property type="evidence" value="ECO:0007669"/>
    <property type="project" value="UniProtKB-KW"/>
</dbReference>
<dbReference type="Pfam" id="PF17917">
    <property type="entry name" value="RT_RNaseH"/>
    <property type="match status" value="1"/>
</dbReference>
<keyword evidence="4" id="KW-0255">Endonuclease</keyword>
<keyword evidence="9" id="KW-1185">Reference proteome</keyword>
<dbReference type="Gene3D" id="3.30.70.270">
    <property type="match status" value="2"/>
</dbReference>
<sequence>MMYEIFPEKLSERWLIIYIDDIIFCSMTWEEYMFRISRGLGKIKSVNTNISLKKWNFGFKELKAIGDIVSGLSLGIDKKKVAEVLMKPIPQNKQKIQSFLGFSAYYRQQIEDFASIERPLYSLSDKDTVFEMTVDIVKAFESLRQDLTTTPLLLMPDFKLPFKIYKTPPGDGLGASLNKVQIISDEPVEQPICLIYRKIKLTEARYRAAKMECFCLFWALEKINSFLERCVFEFRTVCTAIKSLLNMKTPNRNMLRWKIAIQE</sequence>
<dbReference type="GO" id="GO:0003964">
    <property type="term" value="F:RNA-directed DNA polymerase activity"/>
    <property type="evidence" value="ECO:0007669"/>
    <property type="project" value="UniProtKB-KW"/>
</dbReference>
<evidence type="ECO:0000313" key="9">
    <source>
        <dbReference type="Proteomes" id="UP000765509"/>
    </source>
</evidence>
<dbReference type="PANTHER" id="PTHR37984">
    <property type="entry name" value="PROTEIN CBG26694"/>
    <property type="match status" value="1"/>
</dbReference>
<dbReference type="SUPFAM" id="SSF56672">
    <property type="entry name" value="DNA/RNA polymerases"/>
    <property type="match status" value="1"/>
</dbReference>
<feature type="domain" description="Reverse transcriptase RNase H-like" evidence="7">
    <location>
        <begin position="157"/>
        <end position="263"/>
    </location>
</feature>
<evidence type="ECO:0000256" key="5">
    <source>
        <dbReference type="ARBA" id="ARBA00022801"/>
    </source>
</evidence>
<dbReference type="AlphaFoldDB" id="A0A9Q3B962"/>
<proteinExistence type="predicted"/>
<keyword evidence="2" id="KW-0548">Nucleotidyltransferase</keyword>
<dbReference type="InterPro" id="IPR041373">
    <property type="entry name" value="RT_RNaseH"/>
</dbReference>
<dbReference type="OrthoDB" id="3363652at2759"/>
<dbReference type="FunFam" id="3.30.70.270:FF:000020">
    <property type="entry name" value="Transposon Tf2-6 polyprotein-like Protein"/>
    <property type="match status" value="1"/>
</dbReference>
<reference evidence="8" key="1">
    <citation type="submission" date="2021-03" db="EMBL/GenBank/DDBJ databases">
        <title>Draft genome sequence of rust myrtle Austropuccinia psidii MF-1, a brazilian biotype.</title>
        <authorList>
            <person name="Quecine M.C."/>
            <person name="Pachon D.M.R."/>
            <person name="Bonatelli M.L."/>
            <person name="Correr F.H."/>
            <person name="Franceschini L.M."/>
            <person name="Leite T.F."/>
            <person name="Margarido G.R.A."/>
            <person name="Almeida C.A."/>
            <person name="Ferrarezi J.A."/>
            <person name="Labate C.A."/>
        </authorList>
    </citation>
    <scope>NUCLEOTIDE SEQUENCE</scope>
    <source>
        <strain evidence="8">MF-1</strain>
    </source>
</reference>
<comment type="caution">
    <text evidence="8">The sequence shown here is derived from an EMBL/GenBank/DDBJ whole genome shotgun (WGS) entry which is preliminary data.</text>
</comment>
<dbReference type="Proteomes" id="UP000765509">
    <property type="component" value="Unassembled WGS sequence"/>
</dbReference>
<evidence type="ECO:0000256" key="1">
    <source>
        <dbReference type="ARBA" id="ARBA00022679"/>
    </source>
</evidence>
<keyword evidence="6" id="KW-0695">RNA-directed DNA polymerase</keyword>
<dbReference type="GO" id="GO:0016787">
    <property type="term" value="F:hydrolase activity"/>
    <property type="evidence" value="ECO:0007669"/>
    <property type="project" value="UniProtKB-KW"/>
</dbReference>
<evidence type="ECO:0000256" key="3">
    <source>
        <dbReference type="ARBA" id="ARBA00022722"/>
    </source>
</evidence>